<accession>A0ABD2MLE3</accession>
<sequence>MCTFLCCEGKILQRVTYEDALVNVDKLNTFFRLHIKEKSCILLLMEQSVHIPAIIMSLKACGHCFVPFSTSAKRKEIQDLVEEAEIQFVLSFVKELTPVENFQFIDDIHLGRKNV</sequence>
<organism evidence="1 2">
    <name type="scientific">Cryptolaemus montrouzieri</name>
    <dbReference type="NCBI Taxonomy" id="559131"/>
    <lineage>
        <taxon>Eukaryota</taxon>
        <taxon>Metazoa</taxon>
        <taxon>Ecdysozoa</taxon>
        <taxon>Arthropoda</taxon>
        <taxon>Hexapoda</taxon>
        <taxon>Insecta</taxon>
        <taxon>Pterygota</taxon>
        <taxon>Neoptera</taxon>
        <taxon>Endopterygota</taxon>
        <taxon>Coleoptera</taxon>
        <taxon>Polyphaga</taxon>
        <taxon>Cucujiformia</taxon>
        <taxon>Coccinelloidea</taxon>
        <taxon>Coccinellidae</taxon>
        <taxon>Scymninae</taxon>
        <taxon>Scymnini</taxon>
        <taxon>Cryptolaemus</taxon>
    </lineage>
</organism>
<dbReference type="AlphaFoldDB" id="A0ABD2MLE3"/>
<reference evidence="1 2" key="1">
    <citation type="journal article" date="2021" name="BMC Biol.">
        <title>Horizontally acquired antibacterial genes associated with adaptive radiation of ladybird beetles.</title>
        <authorList>
            <person name="Li H.S."/>
            <person name="Tang X.F."/>
            <person name="Huang Y.H."/>
            <person name="Xu Z.Y."/>
            <person name="Chen M.L."/>
            <person name="Du X.Y."/>
            <person name="Qiu B.Y."/>
            <person name="Chen P.T."/>
            <person name="Zhang W."/>
            <person name="Slipinski A."/>
            <person name="Escalona H.E."/>
            <person name="Waterhouse R.M."/>
            <person name="Zwick A."/>
            <person name="Pang H."/>
        </authorList>
    </citation>
    <scope>NUCLEOTIDE SEQUENCE [LARGE SCALE GENOMIC DNA]</scope>
    <source>
        <strain evidence="1">SYSU2018</strain>
    </source>
</reference>
<dbReference type="EMBL" id="JABFTP020000001">
    <property type="protein sequence ID" value="KAL3267064.1"/>
    <property type="molecule type" value="Genomic_DNA"/>
</dbReference>
<proteinExistence type="predicted"/>
<evidence type="ECO:0008006" key="3">
    <source>
        <dbReference type="Google" id="ProtNLM"/>
    </source>
</evidence>
<evidence type="ECO:0000313" key="2">
    <source>
        <dbReference type="Proteomes" id="UP001516400"/>
    </source>
</evidence>
<evidence type="ECO:0000313" key="1">
    <source>
        <dbReference type="EMBL" id="KAL3267064.1"/>
    </source>
</evidence>
<keyword evidence="2" id="KW-1185">Reference proteome</keyword>
<dbReference type="SUPFAM" id="SSF56801">
    <property type="entry name" value="Acetyl-CoA synthetase-like"/>
    <property type="match status" value="1"/>
</dbReference>
<dbReference type="Gene3D" id="3.40.50.980">
    <property type="match status" value="1"/>
</dbReference>
<gene>
    <name evidence="1" type="ORF">HHI36_011205</name>
</gene>
<protein>
    <recommendedName>
        <fullName evidence="3">AMP-dependent synthetase/ligase domain-containing protein</fullName>
    </recommendedName>
</protein>
<name>A0ABD2MLE3_9CUCU</name>
<comment type="caution">
    <text evidence="1">The sequence shown here is derived from an EMBL/GenBank/DDBJ whole genome shotgun (WGS) entry which is preliminary data.</text>
</comment>
<dbReference type="Proteomes" id="UP001516400">
    <property type="component" value="Unassembled WGS sequence"/>
</dbReference>